<name>M0AZU9_9EURY</name>
<dbReference type="GO" id="GO:0032259">
    <property type="term" value="P:methylation"/>
    <property type="evidence" value="ECO:0007669"/>
    <property type="project" value="UniProtKB-KW"/>
</dbReference>
<evidence type="ECO:0000256" key="1">
    <source>
        <dbReference type="ARBA" id="ARBA00022603"/>
    </source>
</evidence>
<keyword evidence="1 6" id="KW-0489">Methyltransferase</keyword>
<evidence type="ECO:0000313" key="7">
    <source>
        <dbReference type="Proteomes" id="UP000011591"/>
    </source>
</evidence>
<evidence type="ECO:0000256" key="2">
    <source>
        <dbReference type="ARBA" id="ARBA00022679"/>
    </source>
</evidence>
<evidence type="ECO:0000259" key="5">
    <source>
        <dbReference type="Pfam" id="PF08241"/>
    </source>
</evidence>
<proteinExistence type="predicted"/>
<keyword evidence="7" id="KW-1185">Reference proteome</keyword>
<evidence type="ECO:0000256" key="3">
    <source>
        <dbReference type="ARBA" id="ARBA00022691"/>
    </source>
</evidence>
<dbReference type="RefSeq" id="WP_006665800.1">
    <property type="nucleotide sequence ID" value="NZ_AOIP01000031.1"/>
</dbReference>
<dbReference type="Pfam" id="PF08241">
    <property type="entry name" value="Methyltransf_11"/>
    <property type="match status" value="1"/>
</dbReference>
<dbReference type="InterPro" id="IPR013216">
    <property type="entry name" value="Methyltransf_11"/>
</dbReference>
<dbReference type="PANTHER" id="PTHR43464">
    <property type="entry name" value="METHYLTRANSFERASE"/>
    <property type="match status" value="1"/>
</dbReference>
<dbReference type="EMBL" id="AOIP01000031">
    <property type="protein sequence ID" value="ELZ04186.1"/>
    <property type="molecule type" value="Genomic_DNA"/>
</dbReference>
<dbReference type="PATRIC" id="fig|1227491.4.peg.2415"/>
<feature type="region of interest" description="Disordered" evidence="4">
    <location>
        <begin position="48"/>
        <end position="93"/>
    </location>
</feature>
<keyword evidence="3" id="KW-0949">S-adenosyl-L-methionine</keyword>
<comment type="caution">
    <text evidence="6">The sequence shown here is derived from an EMBL/GenBank/DDBJ whole genome shotgun (WGS) entry which is preliminary data.</text>
</comment>
<dbReference type="Gene3D" id="3.40.50.150">
    <property type="entry name" value="Vaccinia Virus protein VP39"/>
    <property type="match status" value="1"/>
</dbReference>
<dbReference type="SUPFAM" id="SSF53335">
    <property type="entry name" value="S-adenosyl-L-methionine-dependent methyltransferases"/>
    <property type="match status" value="1"/>
</dbReference>
<dbReference type="AlphaFoldDB" id="M0AZU9"/>
<protein>
    <submittedName>
        <fullName evidence="6">Methyltransferase type 11</fullName>
    </submittedName>
</protein>
<organism evidence="6 7">
    <name type="scientific">Natrialba aegyptia DSM 13077</name>
    <dbReference type="NCBI Taxonomy" id="1227491"/>
    <lineage>
        <taxon>Archaea</taxon>
        <taxon>Methanobacteriati</taxon>
        <taxon>Methanobacteriota</taxon>
        <taxon>Stenosarchaea group</taxon>
        <taxon>Halobacteria</taxon>
        <taxon>Halobacteriales</taxon>
        <taxon>Natrialbaceae</taxon>
        <taxon>Natrialba</taxon>
    </lineage>
</organism>
<evidence type="ECO:0000313" key="6">
    <source>
        <dbReference type="EMBL" id="ELZ04186.1"/>
    </source>
</evidence>
<sequence>MVDKTAVRRGYDELAETYAAERAANEDGRERDVLATFLRSMETPGRVLDAGCGQGTPVLRDLDGDGPRTSDGNGDGNANEDGNGDGNTDENGTREAIGIDVSRTQLELAAENAPTAALSQGDMTRLPLRDDCCDAVTALHSLIHVPLADHRAVIDEFSRVLRPGGRVLVSEGASEWTGTNPDWLDSGVEMQWHIAGIEATREQLRAAGFRITDEWGTTESFADQDEHWRYLAAELDAKRATSGLPTTRHSE</sequence>
<dbReference type="InterPro" id="IPR029063">
    <property type="entry name" value="SAM-dependent_MTases_sf"/>
</dbReference>
<dbReference type="GO" id="GO:0008757">
    <property type="term" value="F:S-adenosylmethionine-dependent methyltransferase activity"/>
    <property type="evidence" value="ECO:0007669"/>
    <property type="project" value="InterPro"/>
</dbReference>
<dbReference type="Proteomes" id="UP000011591">
    <property type="component" value="Unassembled WGS sequence"/>
</dbReference>
<feature type="domain" description="Methyltransferase type 11" evidence="5">
    <location>
        <begin position="91"/>
        <end position="168"/>
    </location>
</feature>
<dbReference type="CDD" id="cd02440">
    <property type="entry name" value="AdoMet_MTases"/>
    <property type="match status" value="1"/>
</dbReference>
<dbReference type="OrthoDB" id="8915at2157"/>
<keyword evidence="2 6" id="KW-0808">Transferase</keyword>
<gene>
    <name evidence="6" type="ORF">C480_11756</name>
</gene>
<evidence type="ECO:0000256" key="4">
    <source>
        <dbReference type="SAM" id="MobiDB-lite"/>
    </source>
</evidence>
<dbReference type="PANTHER" id="PTHR43464:SF19">
    <property type="entry name" value="UBIQUINONE BIOSYNTHESIS O-METHYLTRANSFERASE, MITOCHONDRIAL"/>
    <property type="match status" value="1"/>
</dbReference>
<accession>M0AZU9</accession>
<reference evidence="6 7" key="1">
    <citation type="journal article" date="2014" name="PLoS Genet.">
        <title>Phylogenetically driven sequencing of extremely halophilic archaea reveals strategies for static and dynamic osmo-response.</title>
        <authorList>
            <person name="Becker E.A."/>
            <person name="Seitzer P.M."/>
            <person name="Tritt A."/>
            <person name="Larsen D."/>
            <person name="Krusor M."/>
            <person name="Yao A.I."/>
            <person name="Wu D."/>
            <person name="Madern D."/>
            <person name="Eisen J.A."/>
            <person name="Darling A.E."/>
            <person name="Facciotti M.T."/>
        </authorList>
    </citation>
    <scope>NUCLEOTIDE SEQUENCE [LARGE SCALE GENOMIC DNA]</scope>
    <source>
        <strain evidence="6 7">DSM 13077</strain>
    </source>
</reference>